<dbReference type="InterPro" id="IPR001763">
    <property type="entry name" value="Rhodanese-like_dom"/>
</dbReference>
<dbReference type="EMBL" id="CAMPGE010016379">
    <property type="protein sequence ID" value="CAI2374942.1"/>
    <property type="molecule type" value="Genomic_DNA"/>
</dbReference>
<keyword evidence="2" id="KW-0677">Repeat</keyword>
<accession>A0AAD1XLP5</accession>
<proteinExistence type="predicted"/>
<dbReference type="CDD" id="cd01448">
    <property type="entry name" value="TST_Repeat_1"/>
    <property type="match status" value="1"/>
</dbReference>
<dbReference type="GO" id="GO:0005739">
    <property type="term" value="C:mitochondrion"/>
    <property type="evidence" value="ECO:0007669"/>
    <property type="project" value="TreeGrafter"/>
</dbReference>
<dbReference type="InterPro" id="IPR045078">
    <property type="entry name" value="TST/MPST-like"/>
</dbReference>
<protein>
    <recommendedName>
        <fullName evidence="3">Rhodanese domain-containing protein</fullName>
    </recommendedName>
</protein>
<evidence type="ECO:0000259" key="3">
    <source>
        <dbReference type="PROSITE" id="PS50206"/>
    </source>
</evidence>
<feature type="domain" description="Rhodanese" evidence="3">
    <location>
        <begin position="36"/>
        <end position="138"/>
    </location>
</feature>
<evidence type="ECO:0000256" key="2">
    <source>
        <dbReference type="ARBA" id="ARBA00022737"/>
    </source>
</evidence>
<dbReference type="PROSITE" id="PS50206">
    <property type="entry name" value="RHODANESE_3"/>
    <property type="match status" value="2"/>
</dbReference>
<dbReference type="InterPro" id="IPR036873">
    <property type="entry name" value="Rhodanese-like_dom_sf"/>
</dbReference>
<dbReference type="Gene3D" id="3.40.250.10">
    <property type="entry name" value="Rhodanese-like domain"/>
    <property type="match status" value="2"/>
</dbReference>
<dbReference type="PANTHER" id="PTHR11364:SF27">
    <property type="entry name" value="SULFURTRANSFERASE"/>
    <property type="match status" value="1"/>
</dbReference>
<keyword evidence="5" id="KW-1185">Reference proteome</keyword>
<dbReference type="PANTHER" id="PTHR11364">
    <property type="entry name" value="THIOSULFATE SULFERTANSFERASE"/>
    <property type="match status" value="1"/>
</dbReference>
<feature type="domain" description="Rhodanese" evidence="3">
    <location>
        <begin position="178"/>
        <end position="282"/>
    </location>
</feature>
<dbReference type="SMART" id="SM00450">
    <property type="entry name" value="RHOD"/>
    <property type="match status" value="2"/>
</dbReference>
<evidence type="ECO:0000313" key="4">
    <source>
        <dbReference type="EMBL" id="CAI2374942.1"/>
    </source>
</evidence>
<comment type="caution">
    <text evidence="4">The sequence shown here is derived from an EMBL/GenBank/DDBJ whole genome shotgun (WGS) entry which is preliminary data.</text>
</comment>
<dbReference type="GO" id="GO:0004792">
    <property type="term" value="F:thiosulfate-cyanide sulfurtransferase activity"/>
    <property type="evidence" value="ECO:0007669"/>
    <property type="project" value="TreeGrafter"/>
</dbReference>
<reference evidence="4" key="1">
    <citation type="submission" date="2023-07" db="EMBL/GenBank/DDBJ databases">
        <authorList>
            <consortium name="AG Swart"/>
            <person name="Singh M."/>
            <person name="Singh A."/>
            <person name="Seah K."/>
            <person name="Emmerich C."/>
        </authorList>
    </citation>
    <scope>NUCLEOTIDE SEQUENCE</scope>
    <source>
        <strain evidence="4">DP1</strain>
    </source>
</reference>
<organism evidence="4 5">
    <name type="scientific">Euplotes crassus</name>
    <dbReference type="NCBI Taxonomy" id="5936"/>
    <lineage>
        <taxon>Eukaryota</taxon>
        <taxon>Sar</taxon>
        <taxon>Alveolata</taxon>
        <taxon>Ciliophora</taxon>
        <taxon>Intramacronucleata</taxon>
        <taxon>Spirotrichea</taxon>
        <taxon>Hypotrichia</taxon>
        <taxon>Euplotida</taxon>
        <taxon>Euplotidae</taxon>
        <taxon>Moneuplotes</taxon>
    </lineage>
</organism>
<evidence type="ECO:0000256" key="1">
    <source>
        <dbReference type="ARBA" id="ARBA00022679"/>
    </source>
</evidence>
<evidence type="ECO:0000313" key="5">
    <source>
        <dbReference type="Proteomes" id="UP001295684"/>
    </source>
</evidence>
<sequence length="282" mass="32026">MESQRNLLIETDQLAELIESNPDNLKLVCGTWNKDPDAVDAKEQFNEAHIEGSVYFSHAEVADPSAEFRSTWPSTEFFISEMKRLGIKKNHTIVLYDHENIFSVCRPSYMLRSFGAKDVRVLNGCLKKWISEGRKVTTGYPQDINDTSDEGYDYELDHDACTCYDSTFEKVAAAEKGETDQYEFVDVRDSKRFREGHPHGFKNQCYQCLLTEDNSAFKSKEEISKQMEEDGVDTRKHIVFSCGSGVTACISELAAEVVGVEKTSVYDGSYTEYSKRGKPDFL</sequence>
<keyword evidence="1" id="KW-0808">Transferase</keyword>
<dbReference type="Proteomes" id="UP001295684">
    <property type="component" value="Unassembled WGS sequence"/>
</dbReference>
<name>A0AAD1XLP5_EUPCR</name>
<dbReference type="AlphaFoldDB" id="A0AAD1XLP5"/>
<dbReference type="SUPFAM" id="SSF52821">
    <property type="entry name" value="Rhodanese/Cell cycle control phosphatase"/>
    <property type="match status" value="2"/>
</dbReference>
<gene>
    <name evidence="4" type="ORF">ECRASSUSDP1_LOCUS16300</name>
</gene>
<dbReference type="Pfam" id="PF00581">
    <property type="entry name" value="Rhodanese"/>
    <property type="match status" value="2"/>
</dbReference>